<keyword evidence="5" id="KW-0456">Lyase</keyword>
<keyword evidence="4" id="KW-0808">Transferase</keyword>
<proteinExistence type="inferred from homology"/>
<evidence type="ECO:0000256" key="3">
    <source>
        <dbReference type="ARBA" id="ARBA00012972"/>
    </source>
</evidence>
<dbReference type="PANTHER" id="PTHR11739">
    <property type="entry name" value="CITRATE SYNTHASE"/>
    <property type="match status" value="1"/>
</dbReference>
<dbReference type="AlphaFoldDB" id="A0A7Y0DXQ3"/>
<sequence>MIIGKSGDAVTSISTADANSLTVRGHDLCSDLMGRVGFTDYFYLLLTGQEPSDEQRFFLDLVLVAIAEHGLVPTNQAARMTLAADPDAIQGAVAAGILGCGSVILGTTQSCGDFLKHVLACAETEGVAPEIVLRREAEALRAARQPAPGFGHPLHKPVDPRAQRILELAEERGVAGPHSALARASESVIPEIWGKPLPMNVSMTIAAVLLDLDFPAAMLKAIPILARTASLLAHLAEEQERPIGFLMAGHAEAAIRYSVEEE</sequence>
<dbReference type="RefSeq" id="WP_169623819.1">
    <property type="nucleotide sequence ID" value="NZ_JABBNT010000001.1"/>
</dbReference>
<evidence type="ECO:0000256" key="1">
    <source>
        <dbReference type="ARBA" id="ARBA00004751"/>
    </source>
</evidence>
<accession>A0A7Y0DXQ3</accession>
<evidence type="ECO:0000313" key="6">
    <source>
        <dbReference type="Proteomes" id="UP000539372"/>
    </source>
</evidence>
<dbReference type="GO" id="GO:0005975">
    <property type="term" value="P:carbohydrate metabolic process"/>
    <property type="evidence" value="ECO:0007669"/>
    <property type="project" value="TreeGrafter"/>
</dbReference>
<organism evidence="5 6">
    <name type="scientific">Pacificispira spongiicola</name>
    <dbReference type="NCBI Taxonomy" id="2729598"/>
    <lineage>
        <taxon>Bacteria</taxon>
        <taxon>Pseudomonadati</taxon>
        <taxon>Pseudomonadota</taxon>
        <taxon>Alphaproteobacteria</taxon>
        <taxon>Rhodospirillales</taxon>
        <taxon>Rhodospirillaceae</taxon>
        <taxon>Pacificispira</taxon>
    </lineage>
</organism>
<evidence type="ECO:0000256" key="2">
    <source>
        <dbReference type="ARBA" id="ARBA00010566"/>
    </source>
</evidence>
<dbReference type="Gene3D" id="1.10.230.10">
    <property type="entry name" value="Cytochrome P450-Terp, domain 2"/>
    <property type="match status" value="1"/>
</dbReference>
<dbReference type="CDD" id="cd06100">
    <property type="entry name" value="CCL_ACL-C"/>
    <property type="match status" value="1"/>
</dbReference>
<dbReference type="EMBL" id="JABBNT010000001">
    <property type="protein sequence ID" value="NMM43549.1"/>
    <property type="molecule type" value="Genomic_DNA"/>
</dbReference>
<dbReference type="UniPathway" id="UPA00223">
    <property type="reaction ID" value="UER00717"/>
</dbReference>
<comment type="similarity">
    <text evidence="2">Belongs to the citrate synthase family.</text>
</comment>
<dbReference type="PANTHER" id="PTHR11739:SF4">
    <property type="entry name" value="CITRATE SYNTHASE, PEROXISOMAL"/>
    <property type="match status" value="1"/>
</dbReference>
<dbReference type="InterPro" id="IPR016143">
    <property type="entry name" value="Citrate_synth-like_sm_a-sub"/>
</dbReference>
<dbReference type="NCBIfam" id="NF004868">
    <property type="entry name" value="PRK06224.1-5"/>
    <property type="match status" value="1"/>
</dbReference>
<keyword evidence="6" id="KW-1185">Reference proteome</keyword>
<dbReference type="GO" id="GO:0006099">
    <property type="term" value="P:tricarboxylic acid cycle"/>
    <property type="evidence" value="ECO:0007669"/>
    <property type="project" value="UniProtKB-UniPathway"/>
</dbReference>
<dbReference type="Pfam" id="PF00285">
    <property type="entry name" value="Citrate_synt"/>
    <property type="match status" value="1"/>
</dbReference>
<evidence type="ECO:0000313" key="5">
    <source>
        <dbReference type="EMBL" id="NMM43549.1"/>
    </source>
</evidence>
<comment type="caution">
    <text evidence="5">The sequence shown here is derived from an EMBL/GenBank/DDBJ whole genome shotgun (WGS) entry which is preliminary data.</text>
</comment>
<name>A0A7Y0DXQ3_9PROT</name>
<dbReference type="InterPro" id="IPR036969">
    <property type="entry name" value="Citrate_synthase_sf"/>
</dbReference>
<dbReference type="EC" id="2.3.3.16" evidence="3"/>
<reference evidence="5 6" key="1">
    <citation type="submission" date="2020-04" db="EMBL/GenBank/DDBJ databases">
        <title>Rhodospirillaceae bacterium KN72 isolated from deep sea.</title>
        <authorList>
            <person name="Zhang D.-C."/>
        </authorList>
    </citation>
    <scope>NUCLEOTIDE SEQUENCE [LARGE SCALE GENOMIC DNA]</scope>
    <source>
        <strain evidence="5 6">KN72</strain>
    </source>
</reference>
<evidence type="ECO:0000256" key="4">
    <source>
        <dbReference type="ARBA" id="ARBA00022679"/>
    </source>
</evidence>
<dbReference type="GO" id="GO:0036440">
    <property type="term" value="F:citrate synthase activity"/>
    <property type="evidence" value="ECO:0007669"/>
    <property type="project" value="UniProtKB-EC"/>
</dbReference>
<gene>
    <name evidence="5" type="ORF">HH303_03605</name>
</gene>
<dbReference type="GO" id="GO:0005829">
    <property type="term" value="C:cytosol"/>
    <property type="evidence" value="ECO:0007669"/>
    <property type="project" value="TreeGrafter"/>
</dbReference>
<protein>
    <recommendedName>
        <fullName evidence="3">citrate synthase (unknown stereospecificity)</fullName>
        <ecNumber evidence="3">2.3.3.16</ecNumber>
    </recommendedName>
</protein>
<dbReference type="GO" id="GO:0016829">
    <property type="term" value="F:lyase activity"/>
    <property type="evidence" value="ECO:0007669"/>
    <property type="project" value="UniProtKB-KW"/>
</dbReference>
<dbReference type="Proteomes" id="UP000539372">
    <property type="component" value="Unassembled WGS sequence"/>
</dbReference>
<dbReference type="InterPro" id="IPR002020">
    <property type="entry name" value="Citrate_synthase"/>
</dbReference>
<dbReference type="SUPFAM" id="SSF48256">
    <property type="entry name" value="Citrate synthase"/>
    <property type="match status" value="1"/>
</dbReference>
<comment type="pathway">
    <text evidence="1">Carbohydrate metabolism; tricarboxylic acid cycle; isocitrate from oxaloacetate: step 1/2.</text>
</comment>